<name>B9N7G9_POPTR</name>
<dbReference type="EMBL" id="CM009290">
    <property type="protein sequence ID" value="PNT54928.1"/>
    <property type="molecule type" value="Genomic_DNA"/>
</dbReference>
<evidence type="ECO:0000313" key="1">
    <source>
        <dbReference type="EMBL" id="PNT54928.1"/>
    </source>
</evidence>
<dbReference type="InParanoid" id="B9N7G9"/>
<gene>
    <name evidence="1" type="ORF">POPTR_001G164400</name>
</gene>
<reference evidence="1 2" key="1">
    <citation type="journal article" date="2006" name="Science">
        <title>The genome of black cottonwood, Populus trichocarpa (Torr. &amp; Gray).</title>
        <authorList>
            <person name="Tuskan G.A."/>
            <person name="Difazio S."/>
            <person name="Jansson S."/>
            <person name="Bohlmann J."/>
            <person name="Grigoriev I."/>
            <person name="Hellsten U."/>
            <person name="Putnam N."/>
            <person name="Ralph S."/>
            <person name="Rombauts S."/>
            <person name="Salamov A."/>
            <person name="Schein J."/>
            <person name="Sterck L."/>
            <person name="Aerts A."/>
            <person name="Bhalerao R.R."/>
            <person name="Bhalerao R.P."/>
            <person name="Blaudez D."/>
            <person name="Boerjan W."/>
            <person name="Brun A."/>
            <person name="Brunner A."/>
            <person name="Busov V."/>
            <person name="Campbell M."/>
            <person name="Carlson J."/>
            <person name="Chalot M."/>
            <person name="Chapman J."/>
            <person name="Chen G.L."/>
            <person name="Cooper D."/>
            <person name="Coutinho P.M."/>
            <person name="Couturier J."/>
            <person name="Covert S."/>
            <person name="Cronk Q."/>
            <person name="Cunningham R."/>
            <person name="Davis J."/>
            <person name="Degroeve S."/>
            <person name="Dejardin A."/>
            <person name="Depamphilis C."/>
            <person name="Detter J."/>
            <person name="Dirks B."/>
            <person name="Dubchak I."/>
            <person name="Duplessis S."/>
            <person name="Ehlting J."/>
            <person name="Ellis B."/>
            <person name="Gendler K."/>
            <person name="Goodstein D."/>
            <person name="Gribskov M."/>
            <person name="Grimwood J."/>
            <person name="Groover A."/>
            <person name="Gunter L."/>
            <person name="Hamberger B."/>
            <person name="Heinze B."/>
            <person name="Helariutta Y."/>
            <person name="Henrissat B."/>
            <person name="Holligan D."/>
            <person name="Holt R."/>
            <person name="Huang W."/>
            <person name="Islam-Faridi N."/>
            <person name="Jones S."/>
            <person name="Jones-Rhoades M."/>
            <person name="Jorgensen R."/>
            <person name="Joshi C."/>
            <person name="Kangasjarvi J."/>
            <person name="Karlsson J."/>
            <person name="Kelleher C."/>
            <person name="Kirkpatrick R."/>
            <person name="Kirst M."/>
            <person name="Kohler A."/>
            <person name="Kalluri U."/>
            <person name="Larimer F."/>
            <person name="Leebens-Mack J."/>
            <person name="Leple J.C."/>
            <person name="Locascio P."/>
            <person name="Lou Y."/>
            <person name="Lucas S."/>
            <person name="Martin F."/>
            <person name="Montanini B."/>
            <person name="Napoli C."/>
            <person name="Nelson D.R."/>
            <person name="Nelson C."/>
            <person name="Nieminen K."/>
            <person name="Nilsson O."/>
            <person name="Pereda V."/>
            <person name="Peter G."/>
            <person name="Philippe R."/>
            <person name="Pilate G."/>
            <person name="Poliakov A."/>
            <person name="Razumovskaya J."/>
            <person name="Richardson P."/>
            <person name="Rinaldi C."/>
            <person name="Ritland K."/>
            <person name="Rouze P."/>
            <person name="Ryaboy D."/>
            <person name="Schmutz J."/>
            <person name="Schrader J."/>
            <person name="Segerman B."/>
            <person name="Shin H."/>
            <person name="Siddiqui A."/>
            <person name="Sterky F."/>
            <person name="Terry A."/>
            <person name="Tsai C.J."/>
            <person name="Uberbacher E."/>
            <person name="Unneberg P."/>
            <person name="Vahala J."/>
            <person name="Wall K."/>
            <person name="Wessler S."/>
            <person name="Yang G."/>
            <person name="Yin T."/>
            <person name="Douglas C."/>
            <person name="Marra M."/>
            <person name="Sandberg G."/>
            <person name="Van de Peer Y."/>
            <person name="Rokhsar D."/>
        </authorList>
    </citation>
    <scope>NUCLEOTIDE SEQUENCE [LARGE SCALE GENOMIC DNA]</scope>
    <source>
        <strain evidence="2">cv. Nisqually</strain>
    </source>
</reference>
<dbReference type="Proteomes" id="UP000006729">
    <property type="component" value="Chromosome 1"/>
</dbReference>
<sequence>MGAMRGSKQQEEAVYNLCAQRHVYHGPSPQGSPFCLLGGIRTQDEVLKTQNLPNLLGCNFVFMNSVALQNDSYWSASCNLSHRRHVNSHQSLLHLATTFGHKIYYLVVPPEHEILGLLEIADF</sequence>
<protein>
    <submittedName>
        <fullName evidence="1">Uncharacterized protein</fullName>
    </submittedName>
</protein>
<evidence type="ECO:0000313" key="2">
    <source>
        <dbReference type="Proteomes" id="UP000006729"/>
    </source>
</evidence>
<dbReference type="HOGENOM" id="CLU_2019149_0_0_1"/>
<proteinExistence type="predicted"/>
<keyword evidence="2" id="KW-1185">Reference proteome</keyword>
<organism evidence="1 2">
    <name type="scientific">Populus trichocarpa</name>
    <name type="common">Western balsam poplar</name>
    <name type="synonym">Populus balsamifera subsp. trichocarpa</name>
    <dbReference type="NCBI Taxonomy" id="3694"/>
    <lineage>
        <taxon>Eukaryota</taxon>
        <taxon>Viridiplantae</taxon>
        <taxon>Streptophyta</taxon>
        <taxon>Embryophyta</taxon>
        <taxon>Tracheophyta</taxon>
        <taxon>Spermatophyta</taxon>
        <taxon>Magnoliopsida</taxon>
        <taxon>eudicotyledons</taxon>
        <taxon>Gunneridae</taxon>
        <taxon>Pentapetalae</taxon>
        <taxon>rosids</taxon>
        <taxon>fabids</taxon>
        <taxon>Malpighiales</taxon>
        <taxon>Salicaceae</taxon>
        <taxon>Saliceae</taxon>
        <taxon>Populus</taxon>
    </lineage>
</organism>
<accession>B9N7G9</accession>
<dbReference type="AlphaFoldDB" id="B9N7G9"/>